<dbReference type="EMBL" id="BARU01004544">
    <property type="protein sequence ID" value="GAH21418.1"/>
    <property type="molecule type" value="Genomic_DNA"/>
</dbReference>
<organism evidence="3">
    <name type="scientific">marine sediment metagenome</name>
    <dbReference type="NCBI Taxonomy" id="412755"/>
    <lineage>
        <taxon>unclassified sequences</taxon>
        <taxon>metagenomes</taxon>
        <taxon>ecological metagenomes</taxon>
    </lineage>
</organism>
<evidence type="ECO:0000256" key="2">
    <source>
        <dbReference type="SAM" id="Phobius"/>
    </source>
</evidence>
<feature type="region of interest" description="Disordered" evidence="1">
    <location>
        <begin position="1"/>
        <end position="23"/>
    </location>
</feature>
<evidence type="ECO:0000256" key="1">
    <source>
        <dbReference type="SAM" id="MobiDB-lite"/>
    </source>
</evidence>
<feature type="transmembrane region" description="Helical" evidence="2">
    <location>
        <begin position="63"/>
        <end position="83"/>
    </location>
</feature>
<accession>X1FKV6</accession>
<feature type="compositionally biased region" description="Basic and acidic residues" evidence="1">
    <location>
        <begin position="1"/>
        <end position="11"/>
    </location>
</feature>
<proteinExistence type="predicted"/>
<dbReference type="AlphaFoldDB" id="X1FKV6"/>
<reference evidence="3" key="1">
    <citation type="journal article" date="2014" name="Front. Microbiol.">
        <title>High frequency of phylogenetically diverse reductive dehalogenase-homologous genes in deep subseafloor sedimentary metagenomes.</title>
        <authorList>
            <person name="Kawai M."/>
            <person name="Futagami T."/>
            <person name="Toyoda A."/>
            <person name="Takaki Y."/>
            <person name="Nishi S."/>
            <person name="Hori S."/>
            <person name="Arai W."/>
            <person name="Tsubouchi T."/>
            <person name="Morono Y."/>
            <person name="Uchiyama I."/>
            <person name="Ito T."/>
            <person name="Fujiyama A."/>
            <person name="Inagaki F."/>
            <person name="Takami H."/>
        </authorList>
    </citation>
    <scope>NUCLEOTIDE SEQUENCE</scope>
    <source>
        <strain evidence="3">Expedition CK06-06</strain>
    </source>
</reference>
<keyword evidence="2" id="KW-1133">Transmembrane helix</keyword>
<sequence length="89" mass="9460">RAAAADGDRGGPGRPARQRRSSWTAEPLRLARRTWGGSGSGSGRMCLAGAEDVSMTSLWRLRLVIGALGLLVALEIWAVATLFRRIGKG</sequence>
<evidence type="ECO:0000313" key="3">
    <source>
        <dbReference type="EMBL" id="GAH21418.1"/>
    </source>
</evidence>
<protein>
    <submittedName>
        <fullName evidence="3">Uncharacterized protein</fullName>
    </submittedName>
</protein>
<comment type="caution">
    <text evidence="3">The sequence shown here is derived from an EMBL/GenBank/DDBJ whole genome shotgun (WGS) entry which is preliminary data.</text>
</comment>
<feature type="non-terminal residue" evidence="3">
    <location>
        <position position="1"/>
    </location>
</feature>
<keyword evidence="2" id="KW-0472">Membrane</keyword>
<name>X1FKV6_9ZZZZ</name>
<keyword evidence="2" id="KW-0812">Transmembrane</keyword>
<gene>
    <name evidence="3" type="ORF">S03H2_09083</name>
</gene>